<evidence type="ECO:0000313" key="8">
    <source>
        <dbReference type="Proteomes" id="UP000198919"/>
    </source>
</evidence>
<dbReference type="FunFam" id="3.30.70.1400:FF:000002">
    <property type="entry name" value="tRNA-modifying protein YgfZ"/>
    <property type="match status" value="1"/>
</dbReference>
<dbReference type="Gene3D" id="3.30.70.1630">
    <property type="match status" value="1"/>
</dbReference>
<dbReference type="EMBL" id="NITY01000025">
    <property type="protein sequence ID" value="PHM36747.1"/>
    <property type="molecule type" value="Genomic_DNA"/>
</dbReference>
<dbReference type="HAMAP" id="MF_01175">
    <property type="entry name" value="tRNA_modifying_YgfZ"/>
    <property type="match status" value="1"/>
</dbReference>
<gene>
    <name evidence="6" type="primary">ygfZ_2</name>
    <name evidence="7" type="ORF">SAMN05421680_12514</name>
    <name evidence="6" type="ORF">Xmau_04110</name>
</gene>
<dbReference type="GO" id="GO:0009451">
    <property type="term" value="P:RNA modification"/>
    <property type="evidence" value="ECO:0007669"/>
    <property type="project" value="InterPro"/>
</dbReference>
<dbReference type="FunFam" id="3.30.70.1630:FF:000001">
    <property type="entry name" value="tRNA-modifying protein YgfZ"/>
    <property type="match status" value="1"/>
</dbReference>
<dbReference type="PANTHER" id="PTHR22602:SF0">
    <property type="entry name" value="TRANSFERASE CAF17, MITOCHONDRIAL-RELATED"/>
    <property type="match status" value="1"/>
</dbReference>
<comment type="subcellular location">
    <subcellularLocation>
        <location evidence="4">Cytoplasm</location>
    </subcellularLocation>
</comment>
<proteinExistence type="inferred from homology"/>
<keyword evidence="9" id="KW-1185">Reference proteome</keyword>
<dbReference type="EMBL" id="FORG01000025">
    <property type="protein sequence ID" value="SFK04158.1"/>
    <property type="molecule type" value="Genomic_DNA"/>
</dbReference>
<dbReference type="GO" id="GO:0005737">
    <property type="term" value="C:cytoplasm"/>
    <property type="evidence" value="ECO:0007669"/>
    <property type="project" value="UniProtKB-SubCell"/>
</dbReference>
<dbReference type="NCBIfam" id="TIGR03317">
    <property type="entry name" value="ygfZ_signature"/>
    <property type="match status" value="1"/>
</dbReference>
<feature type="binding site" evidence="4">
    <location>
        <position position="191"/>
    </location>
    <ligand>
        <name>folate</name>
        <dbReference type="ChEBI" id="CHEBI:62501"/>
    </ligand>
</feature>
<name>A0A1I3W9B6_9GAMM</name>
<keyword evidence="2 4" id="KW-0819">tRNA processing</keyword>
<dbReference type="STRING" id="351675.SAMN05421680_12514"/>
<dbReference type="SUPFAM" id="SSF103025">
    <property type="entry name" value="Folate-binding domain"/>
    <property type="match status" value="1"/>
</dbReference>
<dbReference type="InterPro" id="IPR017703">
    <property type="entry name" value="YgfZ/GCV_T_CS"/>
</dbReference>
<dbReference type="OrthoDB" id="9796287at2"/>
<protein>
    <recommendedName>
        <fullName evidence="4">tRNA-modifying protein YgfZ</fullName>
    </recommendedName>
</protein>
<feature type="binding site" evidence="4">
    <location>
        <position position="31"/>
    </location>
    <ligand>
        <name>folate</name>
        <dbReference type="ChEBI" id="CHEBI:62501"/>
    </ligand>
</feature>
<dbReference type="InterPro" id="IPR029043">
    <property type="entry name" value="GcvT/YgfZ_C"/>
</dbReference>
<comment type="function">
    <text evidence="4">Folate-binding protein involved in regulating the level of ATP-DnaA and in the modification of some tRNAs. It is probably a key factor in regulatory networks that act via tRNA modification, such as initiation of chromosomal replication.</text>
</comment>
<evidence type="ECO:0000313" key="7">
    <source>
        <dbReference type="EMBL" id="SFK04158.1"/>
    </source>
</evidence>
<organism evidence="7 8">
    <name type="scientific">Xenorhabdus mauleonii</name>
    <dbReference type="NCBI Taxonomy" id="351675"/>
    <lineage>
        <taxon>Bacteria</taxon>
        <taxon>Pseudomonadati</taxon>
        <taxon>Pseudomonadota</taxon>
        <taxon>Gammaproteobacteria</taxon>
        <taxon>Enterobacterales</taxon>
        <taxon>Morganellaceae</taxon>
        <taxon>Xenorhabdus</taxon>
    </lineage>
</organism>
<dbReference type="InterPro" id="IPR023758">
    <property type="entry name" value="tRNA-modifying_YgfZ"/>
</dbReference>
<reference evidence="8" key="1">
    <citation type="submission" date="2016-10" db="EMBL/GenBank/DDBJ databases">
        <authorList>
            <person name="Varghese N."/>
            <person name="Submissions S."/>
        </authorList>
    </citation>
    <scope>NUCLEOTIDE SEQUENCE [LARGE SCALE GENOMIC DNA]</scope>
    <source>
        <strain evidence="8">DSM 17908</strain>
    </source>
</reference>
<dbReference type="GO" id="GO:0008033">
    <property type="term" value="P:tRNA processing"/>
    <property type="evidence" value="ECO:0007669"/>
    <property type="project" value="UniProtKB-UniRule"/>
</dbReference>
<dbReference type="RefSeq" id="WP_092513484.1">
    <property type="nucleotide sequence ID" value="NZ_CAWNQB010000018.1"/>
</dbReference>
<feature type="domain" description="tRNA-modifying protein YgfZ-like beta-barrel" evidence="5">
    <location>
        <begin position="247"/>
        <end position="314"/>
    </location>
</feature>
<dbReference type="InterPro" id="IPR048451">
    <property type="entry name" value="YgfZ_barrel"/>
</dbReference>
<dbReference type="NCBIfam" id="NF007110">
    <property type="entry name" value="PRK09559.1"/>
    <property type="match status" value="1"/>
</dbReference>
<dbReference type="GO" id="GO:0005542">
    <property type="term" value="F:folic acid binding"/>
    <property type="evidence" value="ECO:0007669"/>
    <property type="project" value="UniProtKB-UniRule"/>
</dbReference>
<comment type="similarity">
    <text evidence="4">Belongs to the tRNA-modifying YgfZ family.</text>
</comment>
<dbReference type="PANTHER" id="PTHR22602">
    <property type="entry name" value="TRANSFERASE CAF17, MITOCHONDRIAL-RELATED"/>
    <property type="match status" value="1"/>
</dbReference>
<dbReference type="Gene3D" id="2.40.30.160">
    <property type="match status" value="1"/>
</dbReference>
<reference evidence="7" key="2">
    <citation type="submission" date="2016-10" db="EMBL/GenBank/DDBJ databases">
        <authorList>
            <person name="de Groot N.N."/>
        </authorList>
    </citation>
    <scope>NUCLEOTIDE SEQUENCE [LARGE SCALE GENOMIC DNA]</scope>
    <source>
        <strain evidence="7">DSM 17908</strain>
    </source>
</reference>
<evidence type="ECO:0000256" key="2">
    <source>
        <dbReference type="ARBA" id="ARBA00022694"/>
    </source>
</evidence>
<sequence length="333" mass="36960">MDYQKLLATLLPSPPLPSALLPLTLMTLDDWGIVTAIGADSKKYLQGQVTADINLLGNNQHVLAAHCDAKGKMLSNLRLFHRNGGFAYILRRSLLEMQLNELKKYAVFSKVELAEDKKSLLLGVAGKGARDALATFFPMLPDTDNPVTQEGSTTLLYFPLPTERFLLVTNTEMATELVEKLEAPLNDSQQWLALEMEAGLPVIETQTSARFTPQAANLQAIEGSISFEKGMYMGLATVARTKYRGVNKRAMYWLAGSASHLPSVGDELEWQLGGSWRRTGIVLSAVRMSDDTIWIQIVMSNDMNVENVFRLLNDEGYSLAIQMLPYPLDDEDE</sequence>
<keyword evidence="1 4" id="KW-0963">Cytoplasm</keyword>
<accession>A0A1I3W9B6</accession>
<evidence type="ECO:0000256" key="1">
    <source>
        <dbReference type="ARBA" id="ARBA00022490"/>
    </source>
</evidence>
<evidence type="ECO:0000313" key="6">
    <source>
        <dbReference type="EMBL" id="PHM36747.1"/>
    </source>
</evidence>
<evidence type="ECO:0000256" key="3">
    <source>
        <dbReference type="ARBA" id="ARBA00022954"/>
    </source>
</evidence>
<keyword evidence="3 4" id="KW-0290">Folate-binding</keyword>
<evidence type="ECO:0000256" key="4">
    <source>
        <dbReference type="HAMAP-Rule" id="MF_01175"/>
    </source>
</evidence>
<dbReference type="Pfam" id="PF21130">
    <property type="entry name" value="YgfZ_barrel"/>
    <property type="match status" value="1"/>
</dbReference>
<dbReference type="Proteomes" id="UP000224607">
    <property type="component" value="Unassembled WGS sequence"/>
</dbReference>
<evidence type="ECO:0000259" key="5">
    <source>
        <dbReference type="Pfam" id="PF21130"/>
    </source>
</evidence>
<dbReference type="GO" id="GO:0016226">
    <property type="term" value="P:iron-sulfur cluster assembly"/>
    <property type="evidence" value="ECO:0007669"/>
    <property type="project" value="TreeGrafter"/>
</dbReference>
<dbReference type="AlphaFoldDB" id="A0A1I3W9B6"/>
<dbReference type="Gene3D" id="3.30.70.1400">
    <property type="entry name" value="Aminomethyltransferase beta-barrel domains"/>
    <property type="match status" value="1"/>
</dbReference>
<reference evidence="6 9" key="3">
    <citation type="journal article" date="2017" name="Nat. Microbiol.">
        <title>Natural product diversity associated with the nematode symbionts Photorhabdus and Xenorhabdus.</title>
        <authorList>
            <person name="Tobias N.J."/>
            <person name="Wolff H."/>
            <person name="Djahanschiri B."/>
            <person name="Grundmann F."/>
            <person name="Kronenwerth M."/>
            <person name="Shi Y.M."/>
            <person name="Simonyi S."/>
            <person name="Grun P."/>
            <person name="Shapiro-Ilan D."/>
            <person name="Pidot S.J."/>
            <person name="Stinear T.P."/>
            <person name="Ebersberger I."/>
            <person name="Bode H.B."/>
        </authorList>
    </citation>
    <scope>NUCLEOTIDE SEQUENCE [LARGE SCALE GENOMIC DNA]</scope>
    <source>
        <strain evidence="6 9">DSM 17908</strain>
    </source>
</reference>
<dbReference type="InterPro" id="IPR045179">
    <property type="entry name" value="YgfZ/GcvT"/>
</dbReference>
<dbReference type="Proteomes" id="UP000198919">
    <property type="component" value="Unassembled WGS sequence"/>
</dbReference>
<dbReference type="SUPFAM" id="SSF101790">
    <property type="entry name" value="Aminomethyltransferase beta-barrel domain"/>
    <property type="match status" value="1"/>
</dbReference>
<evidence type="ECO:0000313" key="9">
    <source>
        <dbReference type="Proteomes" id="UP000224607"/>
    </source>
</evidence>